<dbReference type="eggNOG" id="ENOG502SENW">
    <property type="taxonomic scope" value="Eukaryota"/>
</dbReference>
<dbReference type="PANTHER" id="PTHR12015">
    <property type="entry name" value="SMALL INDUCIBLE CYTOKINE A"/>
    <property type="match status" value="1"/>
</dbReference>
<dbReference type="Ensembl" id="ENSLOCT00000005514.1">
    <property type="protein sequence ID" value="ENSLOCP00000005506.1"/>
    <property type="gene ID" value="ENSLOCG00000004585.1"/>
</dbReference>
<dbReference type="FunCoup" id="W5MAU7">
    <property type="interactions" value="48"/>
</dbReference>
<sequence length="114" mass="13005">IGFLGSRSMLNYCTKMLCSTAAYGDMNIAVDCCLDVSNAKIPMKIVKTYQKQSNRNGCKIEAMVFITKRNVKLCAPHNEAWVKELTEKVDKRNKGCKGFHFKFEPVQTFVVKRF</sequence>
<dbReference type="Bgee" id="ENSLOCG00000004585">
    <property type="expression patterns" value="Expressed in liver and 13 other cell types or tissues"/>
</dbReference>
<evidence type="ECO:0000313" key="7">
    <source>
        <dbReference type="Proteomes" id="UP000018468"/>
    </source>
</evidence>
<keyword evidence="7" id="KW-1185">Reference proteome</keyword>
<reference evidence="6" key="3">
    <citation type="submission" date="2025-09" db="UniProtKB">
        <authorList>
            <consortium name="Ensembl"/>
        </authorList>
    </citation>
    <scope>IDENTIFICATION</scope>
</reference>
<dbReference type="AlphaFoldDB" id="W5MAU7"/>
<keyword evidence="3" id="KW-1015">Disulfide bond</keyword>
<accession>W5MAU7</accession>
<dbReference type="PANTHER" id="PTHR12015:SF108">
    <property type="entry name" value="C-C MOTIF CHEMOKINE 20"/>
    <property type="match status" value="1"/>
</dbReference>
<dbReference type="SMART" id="SM00199">
    <property type="entry name" value="SCY"/>
    <property type="match status" value="1"/>
</dbReference>
<organism evidence="6 7">
    <name type="scientific">Lepisosteus oculatus</name>
    <name type="common">Spotted gar</name>
    <dbReference type="NCBI Taxonomy" id="7918"/>
    <lineage>
        <taxon>Eukaryota</taxon>
        <taxon>Metazoa</taxon>
        <taxon>Chordata</taxon>
        <taxon>Craniata</taxon>
        <taxon>Vertebrata</taxon>
        <taxon>Euteleostomi</taxon>
        <taxon>Actinopterygii</taxon>
        <taxon>Neopterygii</taxon>
        <taxon>Holostei</taxon>
        <taxon>Semionotiformes</taxon>
        <taxon>Lepisosteidae</taxon>
        <taxon>Lepisosteus</taxon>
    </lineage>
</organism>
<dbReference type="PROSITE" id="PS00472">
    <property type="entry name" value="SMALL_CYTOKINES_CC"/>
    <property type="match status" value="1"/>
</dbReference>
<reference evidence="7" key="1">
    <citation type="submission" date="2011-12" db="EMBL/GenBank/DDBJ databases">
        <title>The Draft Genome of Lepisosteus oculatus.</title>
        <authorList>
            <consortium name="The Broad Institute Genome Assembly &amp; Analysis Group"/>
            <consortium name="Computational R&amp;D Group"/>
            <consortium name="and Sequencing Platform"/>
            <person name="Di Palma F."/>
            <person name="Alfoldi J."/>
            <person name="Johnson J."/>
            <person name="Berlin A."/>
            <person name="Gnerre S."/>
            <person name="Jaffe D."/>
            <person name="MacCallum I."/>
            <person name="Young S."/>
            <person name="Walker B.J."/>
            <person name="Lander E.S."/>
            <person name="Lindblad-Toh K."/>
        </authorList>
    </citation>
    <scope>NUCLEOTIDE SEQUENCE [LARGE SCALE GENOMIC DNA]</scope>
</reference>
<dbReference type="SUPFAM" id="SSF54117">
    <property type="entry name" value="Interleukin 8-like chemokines"/>
    <property type="match status" value="1"/>
</dbReference>
<dbReference type="InterPro" id="IPR000827">
    <property type="entry name" value="Chemokine_CC_CS"/>
</dbReference>
<feature type="domain" description="Chemokine interleukin-8-like" evidence="5">
    <location>
        <begin position="29"/>
        <end position="89"/>
    </location>
</feature>
<name>W5MAU7_LEPOC</name>
<dbReference type="Proteomes" id="UP000018468">
    <property type="component" value="Linkage group LG2"/>
</dbReference>
<dbReference type="GO" id="GO:0005615">
    <property type="term" value="C:extracellular space"/>
    <property type="evidence" value="ECO:0007669"/>
    <property type="project" value="UniProtKB-KW"/>
</dbReference>
<dbReference type="GO" id="GO:0008009">
    <property type="term" value="F:chemokine activity"/>
    <property type="evidence" value="ECO:0007669"/>
    <property type="project" value="InterPro"/>
</dbReference>
<comment type="similarity">
    <text evidence="1 4">Belongs to the intercrine beta (chemokine CC) family.</text>
</comment>
<dbReference type="InterPro" id="IPR039809">
    <property type="entry name" value="Chemokine_b/g/d"/>
</dbReference>
<evidence type="ECO:0000313" key="6">
    <source>
        <dbReference type="Ensembl" id="ENSLOCP00000005506.1"/>
    </source>
</evidence>
<evidence type="ECO:0000256" key="3">
    <source>
        <dbReference type="ARBA" id="ARBA00023157"/>
    </source>
</evidence>
<dbReference type="InParanoid" id="W5MAU7"/>
<evidence type="ECO:0000256" key="1">
    <source>
        <dbReference type="ARBA" id="ARBA00010868"/>
    </source>
</evidence>
<comment type="subcellular location">
    <subcellularLocation>
        <location evidence="4">Secreted</location>
    </subcellularLocation>
</comment>
<evidence type="ECO:0000259" key="5">
    <source>
        <dbReference type="SMART" id="SM00199"/>
    </source>
</evidence>
<dbReference type="GO" id="GO:0006955">
    <property type="term" value="P:immune response"/>
    <property type="evidence" value="ECO:0007669"/>
    <property type="project" value="InterPro"/>
</dbReference>
<keyword evidence="4" id="KW-0964">Secreted</keyword>
<protein>
    <recommendedName>
        <fullName evidence="4">C-C motif chemokine</fullName>
    </recommendedName>
</protein>
<keyword evidence="4" id="KW-0145">Chemotaxis</keyword>
<evidence type="ECO:0000256" key="4">
    <source>
        <dbReference type="RuleBase" id="RU361150"/>
    </source>
</evidence>
<dbReference type="Pfam" id="PF00048">
    <property type="entry name" value="IL8"/>
    <property type="match status" value="1"/>
</dbReference>
<dbReference type="InterPro" id="IPR001811">
    <property type="entry name" value="Chemokine_IL8-like_dom"/>
</dbReference>
<keyword evidence="2 4" id="KW-0202">Cytokine</keyword>
<dbReference type="STRING" id="7918.ENSLOCP00000005506"/>
<proteinExistence type="inferred from homology"/>
<dbReference type="EMBL" id="AHAT01012467">
    <property type="status" value="NOT_ANNOTATED_CDS"/>
    <property type="molecule type" value="Genomic_DNA"/>
</dbReference>
<evidence type="ECO:0000256" key="2">
    <source>
        <dbReference type="ARBA" id="ARBA00022514"/>
    </source>
</evidence>
<dbReference type="Gene3D" id="2.40.50.40">
    <property type="match status" value="1"/>
</dbReference>
<dbReference type="InterPro" id="IPR036048">
    <property type="entry name" value="Interleukin_8-like_sf"/>
</dbReference>
<dbReference type="GeneTree" id="ENSGT00990000205330"/>
<reference evidence="6" key="2">
    <citation type="submission" date="2025-08" db="UniProtKB">
        <authorList>
            <consortium name="Ensembl"/>
        </authorList>
    </citation>
    <scope>IDENTIFICATION</scope>
</reference>